<organism evidence="1 2">
    <name type="scientific">Candidatus Falkowbacteria bacterium CG11_big_fil_rev_8_21_14_0_20_39_10</name>
    <dbReference type="NCBI Taxonomy" id="1974570"/>
    <lineage>
        <taxon>Bacteria</taxon>
        <taxon>Candidatus Falkowiibacteriota</taxon>
    </lineage>
</organism>
<gene>
    <name evidence="1" type="ORF">COV49_04055</name>
</gene>
<dbReference type="Proteomes" id="UP000230869">
    <property type="component" value="Unassembled WGS sequence"/>
</dbReference>
<proteinExistence type="predicted"/>
<name>A0A2M6K8E8_9BACT</name>
<sequence length="140" mass="16610">MYNQGEIIHKELSYKIQGILMEVRKIYGPGHKEKVYNNAIEELLQRDKIKFLREINIDIYSPITGKIIGAYRPDFIIENKIILELKAVDKIPSNFIDQIYSYLKVSDYELGIFVNFRSPNLYIKRIIYTNDRKKHLRSVN</sequence>
<dbReference type="AlphaFoldDB" id="A0A2M6K8E8"/>
<protein>
    <submittedName>
        <fullName evidence="1">GxxExxY protein</fullName>
    </submittedName>
</protein>
<dbReference type="EMBL" id="PCWW01000069">
    <property type="protein sequence ID" value="PIR12858.1"/>
    <property type="molecule type" value="Genomic_DNA"/>
</dbReference>
<evidence type="ECO:0000313" key="2">
    <source>
        <dbReference type="Proteomes" id="UP000230869"/>
    </source>
</evidence>
<dbReference type="Pfam" id="PF13366">
    <property type="entry name" value="PDDEXK_3"/>
    <property type="match status" value="1"/>
</dbReference>
<dbReference type="NCBIfam" id="TIGR04256">
    <property type="entry name" value="GxxExxY"/>
    <property type="match status" value="1"/>
</dbReference>
<accession>A0A2M6K8E8</accession>
<evidence type="ECO:0000313" key="1">
    <source>
        <dbReference type="EMBL" id="PIR12858.1"/>
    </source>
</evidence>
<dbReference type="InterPro" id="IPR026350">
    <property type="entry name" value="GxxExxY"/>
</dbReference>
<comment type="caution">
    <text evidence="1">The sequence shown here is derived from an EMBL/GenBank/DDBJ whole genome shotgun (WGS) entry which is preliminary data.</text>
</comment>
<reference evidence="1 2" key="1">
    <citation type="submission" date="2017-09" db="EMBL/GenBank/DDBJ databases">
        <title>Depth-based differentiation of microbial function through sediment-hosted aquifers and enrichment of novel symbionts in the deep terrestrial subsurface.</title>
        <authorList>
            <person name="Probst A.J."/>
            <person name="Ladd B."/>
            <person name="Jarett J.K."/>
            <person name="Geller-Mcgrath D.E."/>
            <person name="Sieber C.M."/>
            <person name="Emerson J.B."/>
            <person name="Anantharaman K."/>
            <person name="Thomas B.C."/>
            <person name="Malmstrom R."/>
            <person name="Stieglmeier M."/>
            <person name="Klingl A."/>
            <person name="Woyke T."/>
            <person name="Ryan C.M."/>
            <person name="Banfield J.F."/>
        </authorList>
    </citation>
    <scope>NUCLEOTIDE SEQUENCE [LARGE SCALE GENOMIC DNA]</scope>
    <source>
        <strain evidence="1">CG11_big_fil_rev_8_21_14_0_20_39_10</strain>
    </source>
</reference>